<keyword evidence="4" id="KW-0862">Zinc</keyword>
<dbReference type="EMBL" id="GISG01127805">
    <property type="protein sequence ID" value="MBA4642254.1"/>
    <property type="molecule type" value="Transcribed_RNA"/>
</dbReference>
<feature type="region of interest" description="Disordered" evidence="5">
    <location>
        <begin position="60"/>
        <end position="84"/>
    </location>
</feature>
<keyword evidence="1" id="KW-0479">Metal-binding</keyword>
<evidence type="ECO:0000259" key="6">
    <source>
        <dbReference type="SMART" id="SM00249"/>
    </source>
</evidence>
<accession>A0A7C8ZFY0</accession>
<dbReference type="InterPro" id="IPR046349">
    <property type="entry name" value="C1-like_sf"/>
</dbReference>
<dbReference type="Pfam" id="PF03107">
    <property type="entry name" value="C1_2"/>
    <property type="match status" value="2"/>
</dbReference>
<keyword evidence="2" id="KW-0677">Repeat</keyword>
<reference evidence="7" key="1">
    <citation type="journal article" date="2013" name="J. Plant Res.">
        <title>Effect of fungi and light on seed germination of three Opuntia species from semiarid lands of central Mexico.</title>
        <authorList>
            <person name="Delgado-Sanchez P."/>
            <person name="Jimenez-Bremont J.F."/>
            <person name="Guerrero-Gonzalez Mde L."/>
            <person name="Flores J."/>
        </authorList>
    </citation>
    <scope>NUCLEOTIDE SEQUENCE</scope>
    <source>
        <tissue evidence="7">Cladode</tissue>
    </source>
</reference>
<sequence>MMMNERSTAFRNSSTSSIIITKSAAPPEPIRTPAPAPQPPASPQLPVLLSESSKFTKRTQSGIGKSDLYDHNQHVPSQKKSQPVIDYYPFPQSPDFDDLGLVKGVTSLNHDPQHRLVQVNLPFPFTCMGCKEYGAGMRFSCKQCNFELHDFCAMAPPVLKAHPLHSQHLLVLNTKPGKALLKPTCDVCGKAEKGYMFKCSTCSFQLHPCCAKLSPKMNFTTHQHPLVMFPATATLSGDIQCAECKRKRSGQVYRCRVCDYYLHAVCAKSMVNGLHVNGLKGLDNKGGGNKMLGVAAKLASHVVMGFMGGIVEGIGEGLGEVLTQNLAKGRCNSIKRGSHISG</sequence>
<dbReference type="InterPro" id="IPR001965">
    <property type="entry name" value="Znf_PHD"/>
</dbReference>
<dbReference type="GO" id="GO:0008270">
    <property type="term" value="F:zinc ion binding"/>
    <property type="evidence" value="ECO:0007669"/>
    <property type="project" value="UniProtKB-KW"/>
</dbReference>
<feature type="compositionally biased region" description="Pro residues" evidence="5">
    <location>
        <begin position="26"/>
        <end position="43"/>
    </location>
</feature>
<evidence type="ECO:0000256" key="2">
    <source>
        <dbReference type="ARBA" id="ARBA00022737"/>
    </source>
</evidence>
<feature type="compositionally biased region" description="Polar residues" evidence="5">
    <location>
        <begin position="1"/>
        <end position="12"/>
    </location>
</feature>
<dbReference type="PANTHER" id="PTHR47841:SF3">
    <property type="entry name" value="OS09G0492800 PROTEIN"/>
    <property type="match status" value="1"/>
</dbReference>
<proteinExistence type="predicted"/>
<evidence type="ECO:0000256" key="5">
    <source>
        <dbReference type="SAM" id="MobiDB-lite"/>
    </source>
</evidence>
<evidence type="ECO:0000256" key="1">
    <source>
        <dbReference type="ARBA" id="ARBA00022723"/>
    </source>
</evidence>
<name>A0A7C8ZFY0_OPUST</name>
<feature type="region of interest" description="Disordered" evidence="5">
    <location>
        <begin position="1"/>
        <end position="46"/>
    </location>
</feature>
<organism evidence="7">
    <name type="scientific">Opuntia streptacantha</name>
    <name type="common">Prickly pear cactus</name>
    <name type="synonym">Opuntia cardona</name>
    <dbReference type="NCBI Taxonomy" id="393608"/>
    <lineage>
        <taxon>Eukaryota</taxon>
        <taxon>Viridiplantae</taxon>
        <taxon>Streptophyta</taxon>
        <taxon>Embryophyta</taxon>
        <taxon>Tracheophyta</taxon>
        <taxon>Spermatophyta</taxon>
        <taxon>Magnoliopsida</taxon>
        <taxon>eudicotyledons</taxon>
        <taxon>Gunneridae</taxon>
        <taxon>Pentapetalae</taxon>
        <taxon>Caryophyllales</taxon>
        <taxon>Cactineae</taxon>
        <taxon>Cactaceae</taxon>
        <taxon>Opuntioideae</taxon>
        <taxon>Opuntia</taxon>
    </lineage>
</organism>
<keyword evidence="3" id="KW-0863">Zinc-finger</keyword>
<dbReference type="PANTHER" id="PTHR47841">
    <property type="entry name" value="DIACYLGLYCEROL KINASE THETA-LIKE-RELATED"/>
    <property type="match status" value="1"/>
</dbReference>
<protein>
    <recommendedName>
        <fullName evidence="6">Zinc finger PHD-type domain-containing protein</fullName>
    </recommendedName>
</protein>
<evidence type="ECO:0000256" key="3">
    <source>
        <dbReference type="ARBA" id="ARBA00022771"/>
    </source>
</evidence>
<feature type="domain" description="Zinc finger PHD-type" evidence="6">
    <location>
        <begin position="184"/>
        <end position="245"/>
    </location>
</feature>
<reference evidence="7" key="2">
    <citation type="submission" date="2020-07" db="EMBL/GenBank/DDBJ databases">
        <authorList>
            <person name="Vera ALvarez R."/>
            <person name="Arias-Moreno D.M."/>
            <person name="Jimenez-Jacinto V."/>
            <person name="Jimenez-Bremont J.F."/>
            <person name="Swaminathan K."/>
            <person name="Moose S.P."/>
            <person name="Guerrero-Gonzalez M.L."/>
            <person name="Marino-Ramirez L."/>
            <person name="Landsman D."/>
            <person name="Rodriguez-Kessler M."/>
            <person name="Delgado-Sanchez P."/>
        </authorList>
    </citation>
    <scope>NUCLEOTIDE SEQUENCE</scope>
    <source>
        <tissue evidence="7">Cladode</tissue>
    </source>
</reference>
<evidence type="ECO:0000256" key="4">
    <source>
        <dbReference type="ARBA" id="ARBA00022833"/>
    </source>
</evidence>
<feature type="compositionally biased region" description="Low complexity" evidence="5">
    <location>
        <begin position="13"/>
        <end position="25"/>
    </location>
</feature>
<evidence type="ECO:0000313" key="7">
    <source>
        <dbReference type="EMBL" id="MBA4642254.1"/>
    </source>
</evidence>
<dbReference type="SMART" id="SM00249">
    <property type="entry name" value="PHD"/>
    <property type="match status" value="1"/>
</dbReference>
<dbReference type="AlphaFoldDB" id="A0A7C8ZFY0"/>
<dbReference type="SUPFAM" id="SSF57889">
    <property type="entry name" value="Cysteine-rich domain"/>
    <property type="match status" value="2"/>
</dbReference>
<dbReference type="InterPro" id="IPR004146">
    <property type="entry name" value="DC1"/>
</dbReference>